<gene>
    <name evidence="2" type="ORF">JKP88DRAFT_241305</name>
</gene>
<feature type="compositionally biased region" description="Basic and acidic residues" evidence="1">
    <location>
        <begin position="222"/>
        <end position="235"/>
    </location>
</feature>
<comment type="caution">
    <text evidence="2">The sequence shown here is derived from an EMBL/GenBank/DDBJ whole genome shotgun (WGS) entry which is preliminary data.</text>
</comment>
<feature type="compositionally biased region" description="Basic and acidic residues" evidence="1">
    <location>
        <begin position="262"/>
        <end position="271"/>
    </location>
</feature>
<keyword evidence="3" id="KW-1185">Reference proteome</keyword>
<evidence type="ECO:0000313" key="2">
    <source>
        <dbReference type="EMBL" id="KAG5183057.1"/>
    </source>
</evidence>
<name>A0A836CEQ4_9STRA</name>
<dbReference type="EMBL" id="JAFCMP010000223">
    <property type="protein sequence ID" value="KAG5183057.1"/>
    <property type="molecule type" value="Genomic_DNA"/>
</dbReference>
<evidence type="ECO:0000313" key="3">
    <source>
        <dbReference type="Proteomes" id="UP000664859"/>
    </source>
</evidence>
<sequence length="271" mass="29119">MPSFADIDPATIRADNVVILKEGRGTLVKLLLQDGSKVSFQTPPMSLAWDTRVRAQTSGQTSCGLALSFANGNDKCGSFAAWLAAVRVHLVKLVQVHSADWYGKQLTEAQVEEYMGSLVREPPAGSAFSATFIPKVAYLADAMEGSYKMKLHVFDAAGAQLCPEDVLVKDTRCAAIVDLPYIHLGRGNKMISIRADATQVLAIPIVKSDHFAFDVESDPELRAAADSAERKRQDDDATATASPEEGLADPPAAKVARTMQEMADHDGADDV</sequence>
<reference evidence="2" key="1">
    <citation type="submission" date="2021-02" db="EMBL/GenBank/DDBJ databases">
        <title>First Annotated Genome of the Yellow-green Alga Tribonema minus.</title>
        <authorList>
            <person name="Mahan K.M."/>
        </authorList>
    </citation>
    <scope>NUCLEOTIDE SEQUENCE</scope>
    <source>
        <strain evidence="2">UTEX B ZZ1240</strain>
    </source>
</reference>
<organism evidence="2 3">
    <name type="scientific">Tribonema minus</name>
    <dbReference type="NCBI Taxonomy" id="303371"/>
    <lineage>
        <taxon>Eukaryota</taxon>
        <taxon>Sar</taxon>
        <taxon>Stramenopiles</taxon>
        <taxon>Ochrophyta</taxon>
        <taxon>PX clade</taxon>
        <taxon>Xanthophyceae</taxon>
        <taxon>Tribonematales</taxon>
        <taxon>Tribonemataceae</taxon>
        <taxon>Tribonema</taxon>
    </lineage>
</organism>
<dbReference type="AlphaFoldDB" id="A0A836CEQ4"/>
<dbReference type="Proteomes" id="UP000664859">
    <property type="component" value="Unassembled WGS sequence"/>
</dbReference>
<accession>A0A836CEQ4</accession>
<feature type="region of interest" description="Disordered" evidence="1">
    <location>
        <begin position="222"/>
        <end position="271"/>
    </location>
</feature>
<evidence type="ECO:0000256" key="1">
    <source>
        <dbReference type="SAM" id="MobiDB-lite"/>
    </source>
</evidence>
<proteinExistence type="predicted"/>
<protein>
    <submittedName>
        <fullName evidence="2">Uncharacterized protein</fullName>
    </submittedName>
</protein>